<proteinExistence type="predicted"/>
<feature type="region of interest" description="Disordered" evidence="1">
    <location>
        <begin position="57"/>
        <end position="108"/>
    </location>
</feature>
<evidence type="ECO:0000313" key="2">
    <source>
        <dbReference type="EMBL" id="GJN29163.1"/>
    </source>
</evidence>
<protein>
    <submittedName>
        <fullName evidence="2">Uncharacterized protein</fullName>
    </submittedName>
</protein>
<reference evidence="2" key="2">
    <citation type="submission" date="2021-12" db="EMBL/GenBank/DDBJ databases">
        <title>Resequencing data analysis of finger millet.</title>
        <authorList>
            <person name="Hatakeyama M."/>
            <person name="Aluri S."/>
            <person name="Balachadran M.T."/>
            <person name="Sivarajan S.R."/>
            <person name="Poveda L."/>
            <person name="Shimizu-Inatsugi R."/>
            <person name="Schlapbach R."/>
            <person name="Sreeman S.M."/>
            <person name="Shimizu K.K."/>
        </authorList>
    </citation>
    <scope>NUCLEOTIDE SEQUENCE</scope>
</reference>
<dbReference type="Proteomes" id="UP001054889">
    <property type="component" value="Unassembled WGS sequence"/>
</dbReference>
<feature type="compositionally biased region" description="Low complexity" evidence="1">
    <location>
        <begin position="87"/>
        <end position="108"/>
    </location>
</feature>
<accession>A0AAV5F2Q7</accession>
<feature type="compositionally biased region" description="Polar residues" evidence="1">
    <location>
        <begin position="58"/>
        <end position="68"/>
    </location>
</feature>
<name>A0AAV5F2Q7_ELECO</name>
<keyword evidence="3" id="KW-1185">Reference proteome</keyword>
<dbReference type="AlphaFoldDB" id="A0AAV5F2Q7"/>
<gene>
    <name evidence="2" type="primary">gb17360</name>
    <name evidence="2" type="ORF">PR202_gb17360</name>
</gene>
<evidence type="ECO:0000313" key="3">
    <source>
        <dbReference type="Proteomes" id="UP001054889"/>
    </source>
</evidence>
<evidence type="ECO:0000256" key="1">
    <source>
        <dbReference type="SAM" id="MobiDB-lite"/>
    </source>
</evidence>
<comment type="caution">
    <text evidence="2">The sequence shown here is derived from an EMBL/GenBank/DDBJ whole genome shotgun (WGS) entry which is preliminary data.</text>
</comment>
<reference evidence="2" key="1">
    <citation type="journal article" date="2018" name="DNA Res.">
        <title>Multiple hybrid de novo genome assembly of finger millet, an orphan allotetraploid crop.</title>
        <authorList>
            <person name="Hatakeyama M."/>
            <person name="Aluri S."/>
            <person name="Balachadran M.T."/>
            <person name="Sivarajan S.R."/>
            <person name="Patrignani A."/>
            <person name="Gruter S."/>
            <person name="Poveda L."/>
            <person name="Shimizu-Inatsugi R."/>
            <person name="Baeten J."/>
            <person name="Francoijs K.J."/>
            <person name="Nataraja K.N."/>
            <person name="Reddy Y.A.N."/>
            <person name="Phadnis S."/>
            <person name="Ravikumar R.L."/>
            <person name="Schlapbach R."/>
            <person name="Sreeman S.M."/>
            <person name="Shimizu K.K."/>
        </authorList>
    </citation>
    <scope>NUCLEOTIDE SEQUENCE</scope>
</reference>
<sequence>MMYELSLANYRSSCRWTSNVVVLLRILLPGLRTVHESVAFFPPAGCRSREEEVKLHTRNLSGVSTASPSIEEDEEDYSAHAESATMRSRATAGGERTAARSTGASARR</sequence>
<dbReference type="EMBL" id="BQKI01000081">
    <property type="protein sequence ID" value="GJN29163.1"/>
    <property type="molecule type" value="Genomic_DNA"/>
</dbReference>
<organism evidence="2 3">
    <name type="scientific">Eleusine coracana subsp. coracana</name>
    <dbReference type="NCBI Taxonomy" id="191504"/>
    <lineage>
        <taxon>Eukaryota</taxon>
        <taxon>Viridiplantae</taxon>
        <taxon>Streptophyta</taxon>
        <taxon>Embryophyta</taxon>
        <taxon>Tracheophyta</taxon>
        <taxon>Spermatophyta</taxon>
        <taxon>Magnoliopsida</taxon>
        <taxon>Liliopsida</taxon>
        <taxon>Poales</taxon>
        <taxon>Poaceae</taxon>
        <taxon>PACMAD clade</taxon>
        <taxon>Chloridoideae</taxon>
        <taxon>Cynodonteae</taxon>
        <taxon>Eleusininae</taxon>
        <taxon>Eleusine</taxon>
    </lineage>
</organism>